<organism evidence="2 3">
    <name type="scientific">Dulcicalothrix desertica PCC 7102</name>
    <dbReference type="NCBI Taxonomy" id="232991"/>
    <lineage>
        <taxon>Bacteria</taxon>
        <taxon>Bacillati</taxon>
        <taxon>Cyanobacteriota</taxon>
        <taxon>Cyanophyceae</taxon>
        <taxon>Nostocales</taxon>
        <taxon>Calotrichaceae</taxon>
        <taxon>Dulcicalothrix</taxon>
    </lineage>
</organism>
<dbReference type="OrthoDB" id="493320at2"/>
<comment type="caution">
    <text evidence="2">The sequence shown here is derived from an EMBL/GenBank/DDBJ whole genome shotgun (WGS) entry which is preliminary data.</text>
</comment>
<feature type="compositionally biased region" description="Low complexity" evidence="1">
    <location>
        <begin position="44"/>
        <end position="55"/>
    </location>
</feature>
<proteinExistence type="predicted"/>
<evidence type="ECO:0000313" key="3">
    <source>
        <dbReference type="Proteomes" id="UP000271624"/>
    </source>
</evidence>
<accession>A0A3S1C706</accession>
<evidence type="ECO:0000313" key="2">
    <source>
        <dbReference type="EMBL" id="RUT01481.1"/>
    </source>
</evidence>
<name>A0A3S1C706_9CYAN</name>
<evidence type="ECO:0000256" key="1">
    <source>
        <dbReference type="SAM" id="MobiDB-lite"/>
    </source>
</evidence>
<reference evidence="2" key="1">
    <citation type="submission" date="2018-12" db="EMBL/GenBank/DDBJ databases">
        <authorList>
            <person name="Will S."/>
            <person name="Neumann-Schaal M."/>
            <person name="Henke P."/>
        </authorList>
    </citation>
    <scope>NUCLEOTIDE SEQUENCE</scope>
    <source>
        <strain evidence="2">PCC 7102</strain>
    </source>
</reference>
<sequence>MESIGNFLGRIFGGFFDRLFDQMRYKITVIAEDKIRETVEKPFNQDTTTSQQTTNHQDKNTKN</sequence>
<dbReference type="EMBL" id="RSCL01000019">
    <property type="protein sequence ID" value="RUT01481.1"/>
    <property type="molecule type" value="Genomic_DNA"/>
</dbReference>
<keyword evidence="3" id="KW-1185">Reference proteome</keyword>
<dbReference type="Proteomes" id="UP000271624">
    <property type="component" value="Unassembled WGS sequence"/>
</dbReference>
<protein>
    <submittedName>
        <fullName evidence="2">Uncharacterized protein</fullName>
    </submittedName>
</protein>
<gene>
    <name evidence="2" type="ORF">DSM106972_065780</name>
</gene>
<reference evidence="2" key="2">
    <citation type="journal article" date="2019" name="Genome Biol. Evol.">
        <title>Day and night: Metabolic profiles and evolutionary relationships of six axenic non-marine cyanobacteria.</title>
        <authorList>
            <person name="Will S.E."/>
            <person name="Henke P."/>
            <person name="Boedeker C."/>
            <person name="Huang S."/>
            <person name="Brinkmann H."/>
            <person name="Rohde M."/>
            <person name="Jarek M."/>
            <person name="Friedl T."/>
            <person name="Seufert S."/>
            <person name="Schumacher M."/>
            <person name="Overmann J."/>
            <person name="Neumann-Schaal M."/>
            <person name="Petersen J."/>
        </authorList>
    </citation>
    <scope>NUCLEOTIDE SEQUENCE [LARGE SCALE GENOMIC DNA]</scope>
    <source>
        <strain evidence="2">PCC 7102</strain>
    </source>
</reference>
<feature type="region of interest" description="Disordered" evidence="1">
    <location>
        <begin position="38"/>
        <end position="63"/>
    </location>
</feature>
<dbReference type="AlphaFoldDB" id="A0A3S1C706"/>
<dbReference type="RefSeq" id="WP_127084765.1">
    <property type="nucleotide sequence ID" value="NZ_RSCL01000019.1"/>
</dbReference>